<comment type="caution">
    <text evidence="9">The sequence shown here is derived from an EMBL/GenBank/DDBJ whole genome shotgun (WGS) entry which is preliminary data.</text>
</comment>
<dbReference type="SUPFAM" id="SSF53335">
    <property type="entry name" value="S-adenosyl-L-methionine-dependent methyltransferases"/>
    <property type="match status" value="1"/>
</dbReference>
<name>A0ABD1Y3D1_9MARC</name>
<keyword evidence="4" id="KW-0949">S-adenosyl-L-methionine</keyword>
<dbReference type="InterPro" id="IPR039753">
    <property type="entry name" value="RG7MT1"/>
</dbReference>
<evidence type="ECO:0000256" key="5">
    <source>
        <dbReference type="ARBA" id="ARBA00022884"/>
    </source>
</evidence>
<dbReference type="PANTHER" id="PTHR12189">
    <property type="entry name" value="MRNA GUANINE-7- METHYLTRANSFERASE"/>
    <property type="match status" value="1"/>
</dbReference>
<protein>
    <recommendedName>
        <fullName evidence="1">mRNA (guanine-N(7))-methyltransferase</fullName>
        <ecNumber evidence="1">2.1.1.56</ecNumber>
    </recommendedName>
</protein>
<organism evidence="9 10">
    <name type="scientific">Riccia fluitans</name>
    <dbReference type="NCBI Taxonomy" id="41844"/>
    <lineage>
        <taxon>Eukaryota</taxon>
        <taxon>Viridiplantae</taxon>
        <taxon>Streptophyta</taxon>
        <taxon>Embryophyta</taxon>
        <taxon>Marchantiophyta</taxon>
        <taxon>Marchantiopsida</taxon>
        <taxon>Marchantiidae</taxon>
        <taxon>Marchantiales</taxon>
        <taxon>Ricciaceae</taxon>
        <taxon>Riccia</taxon>
    </lineage>
</organism>
<keyword evidence="6" id="KW-0507">mRNA processing</keyword>
<dbReference type="GO" id="GO:0004482">
    <property type="term" value="F:mRNA 5'-cap (guanine-N7-)-methyltransferase activity"/>
    <property type="evidence" value="ECO:0007669"/>
    <property type="project" value="UniProtKB-EC"/>
</dbReference>
<evidence type="ECO:0000256" key="4">
    <source>
        <dbReference type="ARBA" id="ARBA00022691"/>
    </source>
</evidence>
<evidence type="ECO:0000256" key="6">
    <source>
        <dbReference type="ARBA" id="ARBA00023042"/>
    </source>
</evidence>
<evidence type="ECO:0000256" key="3">
    <source>
        <dbReference type="ARBA" id="ARBA00022679"/>
    </source>
</evidence>
<keyword evidence="5" id="KW-0694">RNA-binding</keyword>
<keyword evidence="3" id="KW-0808">Transferase</keyword>
<dbReference type="Pfam" id="PF03291">
    <property type="entry name" value="mRNA_G-N7_MeTrfase"/>
    <property type="match status" value="1"/>
</dbReference>
<evidence type="ECO:0000256" key="7">
    <source>
        <dbReference type="ARBA" id="ARBA00044712"/>
    </source>
</evidence>
<dbReference type="EMBL" id="JBHFFA010000006">
    <property type="protein sequence ID" value="KAL2621266.1"/>
    <property type="molecule type" value="Genomic_DNA"/>
</dbReference>
<keyword evidence="6" id="KW-0506">mRNA capping</keyword>
<dbReference type="AlphaFoldDB" id="A0ABD1Y3D1"/>
<evidence type="ECO:0000256" key="1">
    <source>
        <dbReference type="ARBA" id="ARBA00011926"/>
    </source>
</evidence>
<dbReference type="PANTHER" id="PTHR12189:SF2">
    <property type="entry name" value="MRNA CAP GUANINE-N7 METHYLTRANSFERASE"/>
    <property type="match status" value="1"/>
</dbReference>
<dbReference type="InterPro" id="IPR004971">
    <property type="entry name" value="mRNA_G-N7_MeTrfase_dom"/>
</dbReference>
<keyword evidence="10" id="KW-1185">Reference proteome</keyword>
<sequence length="446" mass="50874">MLRFEKDGCLALSKRTVSIDLRTYLVCFQTGKSFLRENGVAEHYSSRSNQTREEREASPIIHLKKLNNWIKTVLIHLYARRGDAVLDLGCGKGGDLIKWDKASISYYVGVDIAEGSIEDARNRYNGDTDHAQNRKVFSFPARLVCADCYEVPLDEALKDVPQFDVCSCQFTLHYSWSTEERARQALHNVTSMLLPGGMFIGTMPDANVIVRKLRDTDRMEFGNSVYRIDFDDKYSEKRFMGSPFGIQYHFHLEDAVDCPEWLVPFSKFVALAEEYGLELVMKQNFHEFVHQYIQKLEFGELMRKLGALGDGTEGNTISDDEWEGAYIYLVFANREGNLSLTYFSEASESTSDEISCELRDGDEDPLLRDYETEGGQWRFPLANRAILQTSIASLIFVETIKTLQSKSVNHHDVVGVQFQKFQADRQKLGTLATAQSIRANKWLVMG</sequence>
<dbReference type="Gene3D" id="3.40.50.150">
    <property type="entry name" value="Vaccinia Virus protein VP39"/>
    <property type="match status" value="1"/>
</dbReference>
<dbReference type="CDD" id="cd02440">
    <property type="entry name" value="AdoMet_MTases"/>
    <property type="match status" value="1"/>
</dbReference>
<gene>
    <name evidence="9" type="ORF">R1flu_001471</name>
</gene>
<evidence type="ECO:0000313" key="9">
    <source>
        <dbReference type="EMBL" id="KAL2621266.1"/>
    </source>
</evidence>
<dbReference type="PROSITE" id="PS51562">
    <property type="entry name" value="RNA_CAP0_MT"/>
    <property type="match status" value="1"/>
</dbReference>
<dbReference type="InterPro" id="IPR029063">
    <property type="entry name" value="SAM-dependent_MTases_sf"/>
</dbReference>
<evidence type="ECO:0000259" key="8">
    <source>
        <dbReference type="PROSITE" id="PS51562"/>
    </source>
</evidence>
<feature type="domain" description="MRNA cap 0 methyltransferase" evidence="8">
    <location>
        <begin position="58"/>
        <end position="336"/>
    </location>
</feature>
<dbReference type="GO" id="GO:0003723">
    <property type="term" value="F:RNA binding"/>
    <property type="evidence" value="ECO:0007669"/>
    <property type="project" value="UniProtKB-KW"/>
</dbReference>
<evidence type="ECO:0000313" key="10">
    <source>
        <dbReference type="Proteomes" id="UP001605036"/>
    </source>
</evidence>
<dbReference type="EC" id="2.1.1.56" evidence="1"/>
<evidence type="ECO:0000256" key="2">
    <source>
        <dbReference type="ARBA" id="ARBA00022603"/>
    </source>
</evidence>
<keyword evidence="2" id="KW-0489">Methyltransferase</keyword>
<comment type="catalytic activity">
    <reaction evidence="7">
        <text>a 5'-end (5'-triphosphoguanosine)-ribonucleoside in mRNA + S-adenosyl-L-methionine = a 5'-end (N(7)-methyl 5'-triphosphoguanosine)-ribonucleoside in mRNA + S-adenosyl-L-homocysteine</text>
        <dbReference type="Rhea" id="RHEA:67008"/>
        <dbReference type="Rhea" id="RHEA-COMP:17166"/>
        <dbReference type="Rhea" id="RHEA-COMP:17167"/>
        <dbReference type="ChEBI" id="CHEBI:57856"/>
        <dbReference type="ChEBI" id="CHEBI:59789"/>
        <dbReference type="ChEBI" id="CHEBI:156461"/>
        <dbReference type="ChEBI" id="CHEBI:167617"/>
        <dbReference type="EC" id="2.1.1.56"/>
    </reaction>
</comment>
<reference evidence="9 10" key="1">
    <citation type="submission" date="2024-09" db="EMBL/GenBank/DDBJ databases">
        <title>Chromosome-scale assembly of Riccia fluitans.</title>
        <authorList>
            <person name="Paukszto L."/>
            <person name="Sawicki J."/>
            <person name="Karawczyk K."/>
            <person name="Piernik-Szablinska J."/>
            <person name="Szczecinska M."/>
            <person name="Mazdziarz M."/>
        </authorList>
    </citation>
    <scope>NUCLEOTIDE SEQUENCE [LARGE SCALE GENOMIC DNA]</scope>
    <source>
        <strain evidence="9">Rf_01</strain>
        <tissue evidence="9">Aerial parts of the thallus</tissue>
    </source>
</reference>
<accession>A0ABD1Y3D1</accession>
<dbReference type="Proteomes" id="UP001605036">
    <property type="component" value="Unassembled WGS sequence"/>
</dbReference>
<proteinExistence type="predicted"/>